<feature type="chain" id="PRO_5021804145" evidence="1">
    <location>
        <begin position="22"/>
        <end position="264"/>
    </location>
</feature>
<gene>
    <name evidence="3" type="ORF">L613_000400000230</name>
</gene>
<dbReference type="InterPro" id="IPR010425">
    <property type="entry name" value="Caps_synth_GfcC-like_C"/>
</dbReference>
<proteinExistence type="predicted"/>
<accession>A0A562DI36</accession>
<name>A0A562DI36_9GAMM</name>
<keyword evidence="4" id="KW-1185">Reference proteome</keyword>
<protein>
    <submittedName>
        <fullName evidence="3">Capsule biosynthesis protein GfcC</fullName>
    </submittedName>
</protein>
<feature type="domain" description="Capsule biosynthesis GfcC-like C-terminal" evidence="2">
    <location>
        <begin position="168"/>
        <end position="234"/>
    </location>
</feature>
<dbReference type="OrthoDB" id="6999256at2"/>
<dbReference type="Pfam" id="PF06251">
    <property type="entry name" value="Caps_syn_GfcC_C"/>
    <property type="match status" value="1"/>
</dbReference>
<feature type="signal peptide" evidence="1">
    <location>
        <begin position="1"/>
        <end position="21"/>
    </location>
</feature>
<evidence type="ECO:0000313" key="3">
    <source>
        <dbReference type="EMBL" id="TWH09302.1"/>
    </source>
</evidence>
<dbReference type="Proteomes" id="UP000321583">
    <property type="component" value="Unassembled WGS sequence"/>
</dbReference>
<dbReference type="Gene3D" id="3.10.560.10">
    <property type="entry name" value="Outer membrane lipoprotein wza domain like"/>
    <property type="match status" value="1"/>
</dbReference>
<sequence>MMRSRVMAMAGLLACISFASAAQPRMLQVSAEGAVQRAGTLQLPEGSRFDDAVVAAMPRRDAYALGASVFRREELARQVRLRAGLLHDLDSLATATEAPPAVATRARALHAWVSALPATGRLPLEGNPRRLESSKGDRNRLLADGDRFHFPERPATVTIIGAVLQPCAVAHVPLRDAADYLRDCTVDGEAANRDVIHVVQPDGSIHALGIALWNRSEPLALAPGAIVYVPLRARPTEKFAPELDGAMTAFLATLPLPHDGLVTP</sequence>
<keyword evidence="1" id="KW-0732">Signal</keyword>
<evidence type="ECO:0000313" key="4">
    <source>
        <dbReference type="Proteomes" id="UP000321583"/>
    </source>
</evidence>
<organism evidence="3 4">
    <name type="scientific">Pseudoxanthomonas taiwanensis J19</name>
    <dbReference type="NCBI Taxonomy" id="935569"/>
    <lineage>
        <taxon>Bacteria</taxon>
        <taxon>Pseudomonadati</taxon>
        <taxon>Pseudomonadota</taxon>
        <taxon>Gammaproteobacteria</taxon>
        <taxon>Lysobacterales</taxon>
        <taxon>Lysobacteraceae</taxon>
        <taxon>Pseudoxanthomonas</taxon>
    </lineage>
</organism>
<dbReference type="EMBL" id="VLJS01000069">
    <property type="protein sequence ID" value="TWH09302.1"/>
    <property type="molecule type" value="Genomic_DNA"/>
</dbReference>
<dbReference type="AlphaFoldDB" id="A0A562DI36"/>
<reference evidence="3 4" key="1">
    <citation type="submission" date="2019-07" db="EMBL/GenBank/DDBJ databases">
        <title>Genome sequencing of lignin-degrading bacterial isolates.</title>
        <authorList>
            <person name="Gladden J."/>
        </authorList>
    </citation>
    <scope>NUCLEOTIDE SEQUENCE [LARGE SCALE GENOMIC DNA]</scope>
    <source>
        <strain evidence="3 4">J19</strain>
    </source>
</reference>
<evidence type="ECO:0000259" key="2">
    <source>
        <dbReference type="Pfam" id="PF06251"/>
    </source>
</evidence>
<comment type="caution">
    <text evidence="3">The sequence shown here is derived from an EMBL/GenBank/DDBJ whole genome shotgun (WGS) entry which is preliminary data.</text>
</comment>
<evidence type="ECO:0000256" key="1">
    <source>
        <dbReference type="SAM" id="SignalP"/>
    </source>
</evidence>